<protein>
    <submittedName>
        <fullName evidence="3">Ubiquitin carboxyl-terminal hydrolase 23</fullName>
    </submittedName>
</protein>
<dbReference type="GO" id="GO:0005634">
    <property type="term" value="C:nucleus"/>
    <property type="evidence" value="ECO:0007669"/>
    <property type="project" value="TreeGrafter"/>
</dbReference>
<name>A0A6A2Z9C4_HIBSY</name>
<reference evidence="3" key="1">
    <citation type="submission" date="2019-09" db="EMBL/GenBank/DDBJ databases">
        <title>Draft genome information of white flower Hibiscus syriacus.</title>
        <authorList>
            <person name="Kim Y.-M."/>
        </authorList>
    </citation>
    <scope>NUCLEOTIDE SEQUENCE [LARGE SCALE GENOMIC DNA]</scope>
    <source>
        <strain evidence="3">YM2019G1</strain>
    </source>
</reference>
<keyword evidence="4" id="KW-1185">Reference proteome</keyword>
<dbReference type="PROSITE" id="PS50235">
    <property type="entry name" value="USP_3"/>
    <property type="match status" value="1"/>
</dbReference>
<comment type="caution">
    <text evidence="3">The sequence shown here is derived from an EMBL/GenBank/DDBJ whole genome shotgun (WGS) entry which is preliminary data.</text>
</comment>
<dbReference type="Pfam" id="PF00443">
    <property type="entry name" value="UCH"/>
    <property type="match status" value="1"/>
</dbReference>
<dbReference type="Gene3D" id="3.90.70.10">
    <property type="entry name" value="Cysteine proteinases"/>
    <property type="match status" value="2"/>
</dbReference>
<evidence type="ECO:0000313" key="4">
    <source>
        <dbReference type="Proteomes" id="UP000436088"/>
    </source>
</evidence>
<keyword evidence="3" id="KW-0378">Hydrolase</keyword>
<dbReference type="Proteomes" id="UP000436088">
    <property type="component" value="Unassembled WGS sequence"/>
</dbReference>
<sequence>MMIGSSELRTEAEMVERSDLGNGKPFNAFKSLDGGDFTIETLNPGPDSKRVNGMGSDKLSVTGRKVDGTDMCENGLDQVLSLKISFRKIGAGLENLGNTCFLNSALQCLTYTEPLVDYLQSGKHQNSLFMHMVMFWRIAGFCALCSIQKHVSRALQSTGRILAPNDLEDAHEYMVNLLESMHKCCLPSGVKCLQCSYGSNAFDPFLDLRFEIVKADSLLKALKNFTAAGLLDEGERQVQCQLCKQKVKAHLMYLPSI</sequence>
<dbReference type="InterPro" id="IPR018200">
    <property type="entry name" value="USP_CS"/>
</dbReference>
<gene>
    <name evidence="3" type="ORF">F3Y22_tig00111000pilonHSYRG00161</name>
</gene>
<accession>A0A6A2Z9C4</accession>
<dbReference type="GO" id="GO:0016579">
    <property type="term" value="P:protein deubiquitination"/>
    <property type="evidence" value="ECO:0007669"/>
    <property type="project" value="InterPro"/>
</dbReference>
<dbReference type="GO" id="GO:0004843">
    <property type="term" value="F:cysteine-type deubiquitinase activity"/>
    <property type="evidence" value="ECO:0007669"/>
    <property type="project" value="InterPro"/>
</dbReference>
<feature type="domain" description="USP" evidence="2">
    <location>
        <begin position="91"/>
        <end position="257"/>
    </location>
</feature>
<dbReference type="EMBL" id="VEPZ02001196">
    <property type="protein sequence ID" value="KAE8688126.1"/>
    <property type="molecule type" value="Genomic_DNA"/>
</dbReference>
<evidence type="ECO:0000256" key="1">
    <source>
        <dbReference type="ARBA" id="ARBA00009085"/>
    </source>
</evidence>
<dbReference type="GO" id="GO:0005829">
    <property type="term" value="C:cytosol"/>
    <property type="evidence" value="ECO:0007669"/>
    <property type="project" value="TreeGrafter"/>
</dbReference>
<proteinExistence type="inferred from homology"/>
<dbReference type="InterPro" id="IPR038765">
    <property type="entry name" value="Papain-like_cys_pep_sf"/>
</dbReference>
<dbReference type="AlphaFoldDB" id="A0A6A2Z9C4"/>
<organism evidence="3 4">
    <name type="scientific">Hibiscus syriacus</name>
    <name type="common">Rose of Sharon</name>
    <dbReference type="NCBI Taxonomy" id="106335"/>
    <lineage>
        <taxon>Eukaryota</taxon>
        <taxon>Viridiplantae</taxon>
        <taxon>Streptophyta</taxon>
        <taxon>Embryophyta</taxon>
        <taxon>Tracheophyta</taxon>
        <taxon>Spermatophyta</taxon>
        <taxon>Magnoliopsida</taxon>
        <taxon>eudicotyledons</taxon>
        <taxon>Gunneridae</taxon>
        <taxon>Pentapetalae</taxon>
        <taxon>rosids</taxon>
        <taxon>malvids</taxon>
        <taxon>Malvales</taxon>
        <taxon>Malvaceae</taxon>
        <taxon>Malvoideae</taxon>
        <taxon>Hibiscus</taxon>
    </lineage>
</organism>
<evidence type="ECO:0000313" key="3">
    <source>
        <dbReference type="EMBL" id="KAE8688126.1"/>
    </source>
</evidence>
<dbReference type="PANTHER" id="PTHR24006:SF663">
    <property type="entry name" value="UBIQUITIN CARBOXYL-TERMINAL HYDROLASE 23"/>
    <property type="match status" value="1"/>
</dbReference>
<dbReference type="PROSITE" id="PS00972">
    <property type="entry name" value="USP_1"/>
    <property type="match status" value="1"/>
</dbReference>
<dbReference type="PANTHER" id="PTHR24006">
    <property type="entry name" value="UBIQUITIN CARBOXYL-TERMINAL HYDROLASE"/>
    <property type="match status" value="1"/>
</dbReference>
<dbReference type="InterPro" id="IPR050164">
    <property type="entry name" value="Peptidase_C19"/>
</dbReference>
<comment type="similarity">
    <text evidence="1">Belongs to the peptidase C19 family.</text>
</comment>
<dbReference type="InterPro" id="IPR001394">
    <property type="entry name" value="Peptidase_C19_UCH"/>
</dbReference>
<dbReference type="SUPFAM" id="SSF54001">
    <property type="entry name" value="Cysteine proteinases"/>
    <property type="match status" value="1"/>
</dbReference>
<dbReference type="InterPro" id="IPR028889">
    <property type="entry name" value="USP"/>
</dbReference>
<evidence type="ECO:0000259" key="2">
    <source>
        <dbReference type="PROSITE" id="PS50235"/>
    </source>
</evidence>